<dbReference type="RefSeq" id="WP_054456281.1">
    <property type="nucleotide sequence ID" value="NZ_CADIJY010000004.1"/>
</dbReference>
<comment type="caution">
    <text evidence="1">The sequence shown here is derived from an EMBL/GenBank/DDBJ whole genome shotgun (WGS) entry which is preliminary data.</text>
</comment>
<evidence type="ECO:0000313" key="4">
    <source>
        <dbReference type="Proteomes" id="UP001264156"/>
    </source>
</evidence>
<sequence>MKKSIPLVLLSSMLLTACGPDKIIADLPSPGGKYHVEVRKCPQRGSLTWDEQTQVSVVETGVSEKCNAFIVALTQFRSYTPDEQLQLEWISDTELRAWHPAFEPKNGPWASTVKQGAPVKVIFAPKR</sequence>
<organism evidence="1 3">
    <name type="scientific">Achromobacter aegrifaciens</name>
    <dbReference type="NCBI Taxonomy" id="1287736"/>
    <lineage>
        <taxon>Bacteria</taxon>
        <taxon>Pseudomonadati</taxon>
        <taxon>Pseudomonadota</taxon>
        <taxon>Betaproteobacteria</taxon>
        <taxon>Burkholderiales</taxon>
        <taxon>Alcaligenaceae</taxon>
        <taxon>Achromobacter</taxon>
    </lineage>
</organism>
<reference evidence="4" key="2">
    <citation type="submission" date="2023-07" db="EMBL/GenBank/DDBJ databases">
        <title>Glyphosate-induced phosphonatase operons in soil bacteria of genus Achromobacter.</title>
        <authorList>
            <person name="Epiktetov D.O."/>
            <person name="Sviridov A.V."/>
            <person name="Tarlachkov S.V."/>
            <person name="Shushkova T.V."/>
            <person name="Toropygin I.Y."/>
            <person name="Leontievsky A."/>
        </authorList>
    </citation>
    <scope>NUCLEOTIDE SEQUENCE [LARGE SCALE GENOMIC DNA]</scope>
    <source>
        <strain evidence="4">Kg 16</strain>
    </source>
</reference>
<dbReference type="Proteomes" id="UP001264156">
    <property type="component" value="Unassembled WGS sequence"/>
</dbReference>
<dbReference type="EMBL" id="JAVKVN010000020">
    <property type="protein sequence ID" value="MDR7949481.1"/>
    <property type="molecule type" value="Genomic_DNA"/>
</dbReference>
<evidence type="ECO:0000313" key="2">
    <source>
        <dbReference type="EMBL" id="MDR7949481.1"/>
    </source>
</evidence>
<name>A0AAD2J1U8_ACHAE</name>
<dbReference type="Proteomes" id="UP000044098">
    <property type="component" value="Unassembled WGS sequence"/>
</dbReference>
<dbReference type="EMBL" id="CYTK01000006">
    <property type="protein sequence ID" value="CUJ42143.1"/>
    <property type="molecule type" value="Genomic_DNA"/>
</dbReference>
<dbReference type="GeneID" id="84696811"/>
<reference evidence="2" key="3">
    <citation type="submission" date="2024-05" db="EMBL/GenBank/DDBJ databases">
        <title>Glyphosate-induced phosphonatase operons in soil bacteria of genus Achromobacter.</title>
        <authorList>
            <person name="Epiktetov D.O."/>
            <person name="Sviridov A.V."/>
            <person name="Tarlachkov S.V."/>
            <person name="Shushkova T.V."/>
            <person name="Toropygin I.Y."/>
            <person name="Leontievsky A."/>
        </authorList>
    </citation>
    <scope>NUCLEOTIDE SEQUENCE</scope>
    <source>
        <strain evidence="2">Kg 16</strain>
    </source>
</reference>
<evidence type="ECO:0008006" key="5">
    <source>
        <dbReference type="Google" id="ProtNLM"/>
    </source>
</evidence>
<evidence type="ECO:0000313" key="3">
    <source>
        <dbReference type="Proteomes" id="UP000044098"/>
    </source>
</evidence>
<dbReference type="AlphaFoldDB" id="A0AAD2J1U8"/>
<dbReference type="PROSITE" id="PS51257">
    <property type="entry name" value="PROKAR_LIPOPROTEIN"/>
    <property type="match status" value="1"/>
</dbReference>
<accession>A0AAD2J1U8</accession>
<evidence type="ECO:0000313" key="1">
    <source>
        <dbReference type="EMBL" id="CUJ42143.1"/>
    </source>
</evidence>
<keyword evidence="4" id="KW-1185">Reference proteome</keyword>
<gene>
    <name evidence="1" type="ORF">ERS370000_03919</name>
    <name evidence="2" type="ORF">RIU57_30465</name>
</gene>
<reference evidence="1 3" key="1">
    <citation type="submission" date="2015-09" db="EMBL/GenBank/DDBJ databases">
        <authorList>
            <consortium name="Pathogen Informatics"/>
        </authorList>
    </citation>
    <scope>NUCLEOTIDE SEQUENCE [LARGE SCALE GENOMIC DNA]</scope>
    <source>
        <strain evidence="1 3">2789STDY5608625</strain>
    </source>
</reference>
<protein>
    <recommendedName>
        <fullName evidence="5">Lipoprotein</fullName>
    </recommendedName>
</protein>
<proteinExistence type="predicted"/>